<accession>A0A520MFP7</accession>
<evidence type="ECO:0000256" key="5">
    <source>
        <dbReference type="ARBA" id="ARBA00022519"/>
    </source>
</evidence>
<keyword evidence="6 12" id="KW-0808">Transferase</keyword>
<evidence type="ECO:0000256" key="10">
    <source>
        <dbReference type="ARBA" id="ARBA00022989"/>
    </source>
</evidence>
<evidence type="ECO:0000256" key="4">
    <source>
        <dbReference type="ARBA" id="ARBA00022475"/>
    </source>
</evidence>
<dbReference type="GO" id="GO:0005886">
    <property type="term" value="C:plasma membrane"/>
    <property type="evidence" value="ECO:0007669"/>
    <property type="project" value="UniProtKB-SubCell"/>
</dbReference>
<feature type="transmembrane region" description="Helical" evidence="12">
    <location>
        <begin position="172"/>
        <end position="192"/>
    </location>
</feature>
<keyword evidence="8 12" id="KW-0812">Transmembrane</keyword>
<feature type="transmembrane region" description="Helical" evidence="12">
    <location>
        <begin position="213"/>
        <end position="234"/>
    </location>
</feature>
<dbReference type="FunFam" id="1.10.357.140:FF:000002">
    <property type="entry name" value="4-hydroxybenzoate octaprenyltransferase"/>
    <property type="match status" value="1"/>
</dbReference>
<evidence type="ECO:0000313" key="15">
    <source>
        <dbReference type="Proteomes" id="UP000315889"/>
    </source>
</evidence>
<keyword evidence="11 12" id="KW-0472">Membrane</keyword>
<comment type="catalytic activity">
    <reaction evidence="12">
        <text>all-trans-octaprenyl diphosphate + 4-hydroxybenzoate = 4-hydroxy-3-(all-trans-octaprenyl)benzoate + diphosphate</text>
        <dbReference type="Rhea" id="RHEA:27782"/>
        <dbReference type="ChEBI" id="CHEBI:1617"/>
        <dbReference type="ChEBI" id="CHEBI:17879"/>
        <dbReference type="ChEBI" id="CHEBI:33019"/>
        <dbReference type="ChEBI" id="CHEBI:57711"/>
        <dbReference type="EC" id="2.5.1.39"/>
    </reaction>
</comment>
<sequence>MNTSVEPRAARVTNPWLRLMRMDRPIGIYLLLWPTLWALWFAGSGNPSIGTTIIFLLGLIVMRAAGCVINDYADRHVDGKVERTKTRPLPSGEIKPQQALWLSFGLLFVALCLVLMTNQLTILLSFVGAAVTAIYPLMKRFTNLPQLGLGVAFAWAVPMAFAAERAALPTELWLIFAAIVVWTIAFDTYYAMVDREDDLEIGVQSTAVLFGKYDLLMIVLLQVATLILMAIVGLEFQRGLVYFLSLVVAAGYFYNQFRRARQRDREACFAAFLNNHRVGMVIFIGIAADYLIAQQPMAAYF</sequence>
<evidence type="ECO:0000256" key="7">
    <source>
        <dbReference type="ARBA" id="ARBA00022688"/>
    </source>
</evidence>
<keyword evidence="5 12" id="KW-0997">Cell inner membrane</keyword>
<comment type="caution">
    <text evidence="14">The sequence shown here is derived from an EMBL/GenBank/DDBJ whole genome shotgun (WGS) entry which is preliminary data.</text>
</comment>
<keyword evidence="4 12" id="KW-1003">Cell membrane</keyword>
<dbReference type="EC" id="2.5.1.39" evidence="12 13"/>
<comment type="pathway">
    <text evidence="12">Cofactor biosynthesis; ubiquinone biosynthesis.</text>
</comment>
<dbReference type="GO" id="GO:0006744">
    <property type="term" value="P:ubiquinone biosynthetic process"/>
    <property type="evidence" value="ECO:0007669"/>
    <property type="project" value="UniProtKB-UniRule"/>
</dbReference>
<feature type="transmembrane region" description="Helical" evidence="12">
    <location>
        <begin position="99"/>
        <end position="116"/>
    </location>
</feature>
<evidence type="ECO:0000256" key="12">
    <source>
        <dbReference type="HAMAP-Rule" id="MF_01635"/>
    </source>
</evidence>
<keyword evidence="10 12" id="KW-1133">Transmembrane helix</keyword>
<dbReference type="Gene3D" id="1.20.120.1780">
    <property type="entry name" value="UbiA prenyltransferase"/>
    <property type="match status" value="1"/>
</dbReference>
<gene>
    <name evidence="12" type="primary">ubiA</name>
    <name evidence="14" type="ORF">EVB03_05475</name>
</gene>
<dbReference type="AlphaFoldDB" id="A0A520MFP7"/>
<dbReference type="PANTHER" id="PTHR11048:SF28">
    <property type="entry name" value="4-HYDROXYBENZOATE POLYPRENYLTRANSFERASE, MITOCHONDRIAL"/>
    <property type="match status" value="1"/>
</dbReference>
<evidence type="ECO:0000256" key="3">
    <source>
        <dbReference type="ARBA" id="ARBA00005985"/>
    </source>
</evidence>
<dbReference type="InterPro" id="IPR000537">
    <property type="entry name" value="UbiA_prenyltransferase"/>
</dbReference>
<comment type="cofactor">
    <cofactor evidence="1 12">
        <name>Mg(2+)</name>
        <dbReference type="ChEBI" id="CHEBI:18420"/>
    </cofactor>
</comment>
<dbReference type="FunFam" id="1.20.120.1780:FF:000001">
    <property type="entry name" value="4-hydroxybenzoate octaprenyltransferase"/>
    <property type="match status" value="1"/>
</dbReference>
<evidence type="ECO:0000256" key="1">
    <source>
        <dbReference type="ARBA" id="ARBA00001946"/>
    </source>
</evidence>
<dbReference type="HAMAP" id="MF_01635">
    <property type="entry name" value="UbiA"/>
    <property type="match status" value="1"/>
</dbReference>
<evidence type="ECO:0000256" key="8">
    <source>
        <dbReference type="ARBA" id="ARBA00022692"/>
    </source>
</evidence>
<name>A0A520MFP7_9GAMM</name>
<comment type="function">
    <text evidence="12">Catalyzes the prenylation of para-hydroxybenzoate (PHB) with an all-trans polyprenyl group. Mediates the second step in the final reaction sequence of ubiquinone-8 (UQ-8) biosynthesis, which is the condensation of the polyisoprenoid side chain with PHB, generating the first membrane-bound Q intermediate 3-octaprenyl-4-hydroxybenzoate.</text>
</comment>
<protein>
    <recommendedName>
        <fullName evidence="12 13">4-hydroxybenzoate octaprenyltransferase</fullName>
        <ecNumber evidence="12 13">2.5.1.39</ecNumber>
    </recommendedName>
    <alternativeName>
        <fullName evidence="12">4-HB polyprenyltransferase</fullName>
    </alternativeName>
</protein>
<evidence type="ECO:0000256" key="9">
    <source>
        <dbReference type="ARBA" id="ARBA00022842"/>
    </source>
</evidence>
<dbReference type="CDD" id="cd13959">
    <property type="entry name" value="PT_UbiA_COQ2"/>
    <property type="match status" value="1"/>
</dbReference>
<feature type="transmembrane region" description="Helical" evidence="12">
    <location>
        <begin position="26"/>
        <end position="43"/>
    </location>
</feature>
<feature type="transmembrane region" description="Helical" evidence="12">
    <location>
        <begin position="278"/>
        <end position="297"/>
    </location>
</feature>
<feature type="transmembrane region" description="Helical" evidence="12">
    <location>
        <begin position="49"/>
        <end position="73"/>
    </location>
</feature>
<proteinExistence type="inferred from homology"/>
<evidence type="ECO:0000256" key="2">
    <source>
        <dbReference type="ARBA" id="ARBA00004141"/>
    </source>
</evidence>
<organism evidence="14 15">
    <name type="scientific">SAR92 clade bacterium</name>
    <dbReference type="NCBI Taxonomy" id="2315479"/>
    <lineage>
        <taxon>Bacteria</taxon>
        <taxon>Pseudomonadati</taxon>
        <taxon>Pseudomonadota</taxon>
        <taxon>Gammaproteobacteria</taxon>
        <taxon>Cellvibrionales</taxon>
        <taxon>Porticoccaceae</taxon>
        <taxon>SAR92 clade</taxon>
    </lineage>
</organism>
<dbReference type="InterPro" id="IPR039653">
    <property type="entry name" value="Prenyltransferase"/>
</dbReference>
<keyword evidence="7 12" id="KW-0831">Ubiquinone biosynthesis</keyword>
<dbReference type="EMBL" id="SHBP01000006">
    <property type="protein sequence ID" value="RZO20052.1"/>
    <property type="molecule type" value="Genomic_DNA"/>
</dbReference>
<feature type="transmembrane region" description="Helical" evidence="12">
    <location>
        <begin position="122"/>
        <end position="138"/>
    </location>
</feature>
<dbReference type="InterPro" id="IPR006370">
    <property type="entry name" value="HB_polyprenyltransferase-like"/>
</dbReference>
<evidence type="ECO:0000256" key="13">
    <source>
        <dbReference type="NCBIfam" id="TIGR01474"/>
    </source>
</evidence>
<dbReference type="InterPro" id="IPR044878">
    <property type="entry name" value="UbiA_sf"/>
</dbReference>
<dbReference type="GO" id="GO:0008412">
    <property type="term" value="F:4-hydroxybenzoate polyprenyltransferase activity"/>
    <property type="evidence" value="ECO:0007669"/>
    <property type="project" value="UniProtKB-UniRule"/>
</dbReference>
<evidence type="ECO:0000256" key="6">
    <source>
        <dbReference type="ARBA" id="ARBA00022679"/>
    </source>
</evidence>
<dbReference type="Proteomes" id="UP000315889">
    <property type="component" value="Unassembled WGS sequence"/>
</dbReference>
<comment type="subcellular location">
    <subcellularLocation>
        <location evidence="12">Cell inner membrane</location>
        <topology evidence="12">Multi-pass membrane protein</topology>
    </subcellularLocation>
    <subcellularLocation>
        <location evidence="2">Membrane</location>
        <topology evidence="2">Multi-pass membrane protein</topology>
    </subcellularLocation>
</comment>
<feature type="transmembrane region" description="Helical" evidence="12">
    <location>
        <begin position="147"/>
        <end position="166"/>
    </location>
</feature>
<keyword evidence="9 12" id="KW-0460">Magnesium</keyword>
<dbReference type="NCBIfam" id="TIGR01474">
    <property type="entry name" value="ubiA_proteo"/>
    <property type="match status" value="1"/>
</dbReference>
<evidence type="ECO:0000256" key="11">
    <source>
        <dbReference type="ARBA" id="ARBA00023136"/>
    </source>
</evidence>
<reference evidence="14 15" key="1">
    <citation type="submission" date="2019-02" db="EMBL/GenBank/DDBJ databases">
        <title>Prokaryotic population dynamics and viral predation in marine succession experiment using metagenomics: the confinement effect.</title>
        <authorList>
            <person name="Haro-Moreno J.M."/>
            <person name="Rodriguez-Valera F."/>
            <person name="Lopez-Perez M."/>
        </authorList>
    </citation>
    <scope>NUCLEOTIDE SEQUENCE [LARGE SCALE GENOMIC DNA]</scope>
    <source>
        <strain evidence="14">MED-G170</strain>
    </source>
</reference>
<evidence type="ECO:0000313" key="14">
    <source>
        <dbReference type="EMBL" id="RZO20052.1"/>
    </source>
</evidence>
<feature type="transmembrane region" description="Helical" evidence="12">
    <location>
        <begin position="240"/>
        <end position="257"/>
    </location>
</feature>
<comment type="similarity">
    <text evidence="3 12">Belongs to the UbiA prenyltransferase family.</text>
</comment>
<dbReference type="Pfam" id="PF01040">
    <property type="entry name" value="UbiA"/>
    <property type="match status" value="1"/>
</dbReference>
<dbReference type="Gene3D" id="1.10.357.140">
    <property type="entry name" value="UbiA prenyltransferase"/>
    <property type="match status" value="1"/>
</dbReference>
<dbReference type="PANTHER" id="PTHR11048">
    <property type="entry name" value="PRENYLTRANSFERASES"/>
    <property type="match status" value="1"/>
</dbReference>
<dbReference type="UniPathway" id="UPA00232"/>